<dbReference type="RefSeq" id="WP_066960544.1">
    <property type="nucleotide sequence ID" value="NZ_CP023449.1"/>
</dbReference>
<evidence type="ECO:0000313" key="7">
    <source>
        <dbReference type="EMBL" id="PCE42529.1"/>
    </source>
</evidence>
<keyword evidence="5" id="KW-0413">Isomerase</keyword>
<dbReference type="InterPro" id="IPR014748">
    <property type="entry name" value="Enoyl-CoA_hydra_C"/>
</dbReference>
<dbReference type="UniPathway" id="UPA00659"/>
<evidence type="ECO:0000256" key="6">
    <source>
        <dbReference type="RuleBase" id="RU003707"/>
    </source>
</evidence>
<dbReference type="InterPro" id="IPR045002">
    <property type="entry name" value="Ech1-like"/>
</dbReference>
<evidence type="ECO:0000256" key="3">
    <source>
        <dbReference type="ARBA" id="ARBA00022832"/>
    </source>
</evidence>
<organism evidence="7 8">
    <name type="scientific">Rhizorhabdus dicambivorans</name>
    <dbReference type="NCBI Taxonomy" id="1850238"/>
    <lineage>
        <taxon>Bacteria</taxon>
        <taxon>Pseudomonadati</taxon>
        <taxon>Pseudomonadota</taxon>
        <taxon>Alphaproteobacteria</taxon>
        <taxon>Sphingomonadales</taxon>
        <taxon>Sphingomonadaceae</taxon>
        <taxon>Rhizorhabdus</taxon>
    </lineage>
</organism>
<keyword evidence="4" id="KW-0443">Lipid metabolism</keyword>
<dbReference type="GO" id="GO:0016853">
    <property type="term" value="F:isomerase activity"/>
    <property type="evidence" value="ECO:0007669"/>
    <property type="project" value="UniProtKB-KW"/>
</dbReference>
<evidence type="ECO:0000256" key="4">
    <source>
        <dbReference type="ARBA" id="ARBA00023098"/>
    </source>
</evidence>
<dbReference type="GO" id="GO:0004300">
    <property type="term" value="F:enoyl-CoA hydratase activity"/>
    <property type="evidence" value="ECO:0007669"/>
    <property type="project" value="UniProtKB-EC"/>
</dbReference>
<dbReference type="Gene3D" id="1.10.12.10">
    <property type="entry name" value="Lyase 2-enoyl-coa Hydratase, Chain A, domain 2"/>
    <property type="match status" value="1"/>
</dbReference>
<dbReference type="InterPro" id="IPR029045">
    <property type="entry name" value="ClpP/crotonase-like_dom_sf"/>
</dbReference>
<dbReference type="NCBIfam" id="NF005699">
    <property type="entry name" value="PRK07509.1"/>
    <property type="match status" value="1"/>
</dbReference>
<dbReference type="Proteomes" id="UP000218934">
    <property type="component" value="Unassembled WGS sequence"/>
</dbReference>
<dbReference type="PROSITE" id="PS00166">
    <property type="entry name" value="ENOYL_COA_HYDRATASE"/>
    <property type="match status" value="1"/>
</dbReference>
<evidence type="ECO:0000313" key="8">
    <source>
        <dbReference type="Proteomes" id="UP000218934"/>
    </source>
</evidence>
<reference evidence="7 8" key="1">
    <citation type="submission" date="2017-09" db="EMBL/GenBank/DDBJ databases">
        <title>The Catabolism of 3,6-Dichlorosalicylic acid is Initiated by the Cytochrome P450 Monooxygenase DsmABC in Rhizorhabdus dicambivorans Ndbn-20.</title>
        <authorList>
            <person name="Na L."/>
        </authorList>
    </citation>
    <scope>NUCLEOTIDE SEQUENCE [LARGE SCALE GENOMIC DNA]</scope>
    <source>
        <strain evidence="7 8">Ndbn-20m</strain>
    </source>
</reference>
<evidence type="ECO:0000256" key="2">
    <source>
        <dbReference type="ARBA" id="ARBA00005254"/>
    </source>
</evidence>
<dbReference type="SUPFAM" id="SSF52096">
    <property type="entry name" value="ClpP/crotonase"/>
    <property type="match status" value="1"/>
</dbReference>
<sequence>MNDRITVDIRAGVADVRLNRPDKLNALDDAMFDAVIRTGERLAQEKTVRAVVLSGEGRAFCAGLDMSNFTDMAGDEPPSDRLFGKTRSSSGANRAQQMAMTWRDLPMPVIASIHGAAFGGGLQIALGCDIRFATPDARLSVMEIRWGLIPDMGGMALLRNLVRDDVARELTWTGRQVSGEEAAGLGLVTRLSANPHEAAMALATEIAAKSPNAVRSGKRLLNLAADGDQRNILLLETEEQLTLMGRANQREALQANLEKREPSFRD</sequence>
<keyword evidence="8" id="KW-1185">Reference proteome</keyword>
<comment type="similarity">
    <text evidence="2 6">Belongs to the enoyl-CoA hydratase/isomerase family.</text>
</comment>
<dbReference type="GO" id="GO:0006635">
    <property type="term" value="P:fatty acid beta-oxidation"/>
    <property type="evidence" value="ECO:0007669"/>
    <property type="project" value="UniProtKB-UniPathway"/>
</dbReference>
<dbReference type="InterPro" id="IPR001753">
    <property type="entry name" value="Enoyl-CoA_hydra/iso"/>
</dbReference>
<comment type="caution">
    <text evidence="7">The sequence shown here is derived from an EMBL/GenBank/DDBJ whole genome shotgun (WGS) entry which is preliminary data.</text>
</comment>
<dbReference type="KEGG" id="rdi:CMV14_07170"/>
<dbReference type="OrthoDB" id="9802898at2"/>
<name>A0A2A4FVQ6_9SPHN</name>
<dbReference type="PANTHER" id="PTHR43149:SF1">
    <property type="entry name" value="DELTA(3,5)-DELTA(2,4)-DIENOYL-COA ISOMERASE, MITOCHONDRIAL"/>
    <property type="match status" value="1"/>
</dbReference>
<dbReference type="Pfam" id="PF00378">
    <property type="entry name" value="ECH_1"/>
    <property type="match status" value="1"/>
</dbReference>
<dbReference type="InterPro" id="IPR018376">
    <property type="entry name" value="Enoyl-CoA_hyd/isom_CS"/>
</dbReference>
<keyword evidence="7" id="KW-0456">Lyase</keyword>
<evidence type="ECO:0000256" key="5">
    <source>
        <dbReference type="ARBA" id="ARBA00023235"/>
    </source>
</evidence>
<dbReference type="PANTHER" id="PTHR43149">
    <property type="entry name" value="ENOYL-COA HYDRATASE"/>
    <property type="match status" value="1"/>
</dbReference>
<protein>
    <submittedName>
        <fullName evidence="7">Enoyl-CoA hydratase</fullName>
        <ecNumber evidence="7">4.2.1.17</ecNumber>
    </submittedName>
</protein>
<evidence type="ECO:0000256" key="1">
    <source>
        <dbReference type="ARBA" id="ARBA00005005"/>
    </source>
</evidence>
<dbReference type="Gene3D" id="3.90.226.10">
    <property type="entry name" value="2-enoyl-CoA Hydratase, Chain A, domain 1"/>
    <property type="match status" value="1"/>
</dbReference>
<dbReference type="EC" id="4.2.1.17" evidence="7"/>
<dbReference type="CDD" id="cd06558">
    <property type="entry name" value="crotonase-like"/>
    <property type="match status" value="1"/>
</dbReference>
<proteinExistence type="inferred from homology"/>
<dbReference type="EMBL" id="NWUF01000007">
    <property type="protein sequence ID" value="PCE42529.1"/>
    <property type="molecule type" value="Genomic_DNA"/>
</dbReference>
<accession>A0A2A4FVQ6</accession>
<dbReference type="AlphaFoldDB" id="A0A2A4FVQ6"/>
<comment type="pathway">
    <text evidence="1">Lipid metabolism; fatty acid beta-oxidation.</text>
</comment>
<keyword evidence="3" id="KW-0276">Fatty acid metabolism</keyword>
<gene>
    <name evidence="7" type="ORF">COO09_08910</name>
</gene>